<keyword evidence="2" id="KW-0732">Signal</keyword>
<dbReference type="GO" id="GO:0016301">
    <property type="term" value="F:kinase activity"/>
    <property type="evidence" value="ECO:0007669"/>
    <property type="project" value="InterPro"/>
</dbReference>
<dbReference type="SUPFAM" id="SSF52540">
    <property type="entry name" value="P-loop containing nucleoside triphosphate hydrolases"/>
    <property type="match status" value="1"/>
</dbReference>
<protein>
    <recommendedName>
        <fullName evidence="3">Phosphoribulokinase/uridine kinase domain-containing protein</fullName>
    </recommendedName>
</protein>
<accession>A0A7S4N1D9</accession>
<dbReference type="EMBL" id="HBKQ01037319">
    <property type="protein sequence ID" value="CAE2259046.1"/>
    <property type="molecule type" value="Transcribed_RNA"/>
</dbReference>
<dbReference type="Gene3D" id="3.40.50.300">
    <property type="entry name" value="P-loop containing nucleotide triphosphate hydrolases"/>
    <property type="match status" value="1"/>
</dbReference>
<dbReference type="InterPro" id="IPR006083">
    <property type="entry name" value="PRK/URK"/>
</dbReference>
<feature type="chain" id="PRO_5031409877" description="Phosphoribulokinase/uridine kinase domain-containing protein" evidence="2">
    <location>
        <begin position="19"/>
        <end position="301"/>
    </location>
</feature>
<dbReference type="PANTHER" id="PTHR10285">
    <property type="entry name" value="URIDINE KINASE"/>
    <property type="match status" value="1"/>
</dbReference>
<feature type="domain" description="Phosphoribulokinase/uridine kinase" evidence="3">
    <location>
        <begin position="108"/>
        <end position="268"/>
    </location>
</feature>
<feature type="compositionally biased region" description="Basic and acidic residues" evidence="1">
    <location>
        <begin position="194"/>
        <end position="206"/>
    </location>
</feature>
<evidence type="ECO:0000256" key="2">
    <source>
        <dbReference type="SAM" id="SignalP"/>
    </source>
</evidence>
<name>A0A7S4N1D9_9STRA</name>
<organism evidence="4">
    <name type="scientific">Odontella aurita</name>
    <dbReference type="NCBI Taxonomy" id="265563"/>
    <lineage>
        <taxon>Eukaryota</taxon>
        <taxon>Sar</taxon>
        <taxon>Stramenopiles</taxon>
        <taxon>Ochrophyta</taxon>
        <taxon>Bacillariophyta</taxon>
        <taxon>Mediophyceae</taxon>
        <taxon>Biddulphiophycidae</taxon>
        <taxon>Eupodiscales</taxon>
        <taxon>Odontellaceae</taxon>
        <taxon>Odontella</taxon>
    </lineage>
</organism>
<reference evidence="4" key="1">
    <citation type="submission" date="2021-01" db="EMBL/GenBank/DDBJ databases">
        <authorList>
            <person name="Corre E."/>
            <person name="Pelletier E."/>
            <person name="Niang G."/>
            <person name="Scheremetjew M."/>
            <person name="Finn R."/>
            <person name="Kale V."/>
            <person name="Holt S."/>
            <person name="Cochrane G."/>
            <person name="Meng A."/>
            <person name="Brown T."/>
            <person name="Cohen L."/>
        </authorList>
    </citation>
    <scope>NUCLEOTIDE SEQUENCE</scope>
    <source>
        <strain evidence="4">Isolate 1302-5</strain>
    </source>
</reference>
<proteinExistence type="predicted"/>
<feature type="region of interest" description="Disordered" evidence="1">
    <location>
        <begin position="185"/>
        <end position="206"/>
    </location>
</feature>
<evidence type="ECO:0000313" key="4">
    <source>
        <dbReference type="EMBL" id="CAE2259046.1"/>
    </source>
</evidence>
<gene>
    <name evidence="4" type="ORF">OAUR00152_LOCUS25759</name>
</gene>
<dbReference type="InterPro" id="IPR027417">
    <property type="entry name" value="P-loop_NTPase"/>
</dbReference>
<evidence type="ECO:0000256" key="1">
    <source>
        <dbReference type="SAM" id="MobiDB-lite"/>
    </source>
</evidence>
<dbReference type="GO" id="GO:0005524">
    <property type="term" value="F:ATP binding"/>
    <property type="evidence" value="ECO:0007669"/>
    <property type="project" value="InterPro"/>
</dbReference>
<evidence type="ECO:0000259" key="3">
    <source>
        <dbReference type="Pfam" id="PF00485"/>
    </source>
</evidence>
<dbReference type="AlphaFoldDB" id="A0A7S4N1D9"/>
<dbReference type="Pfam" id="PF00485">
    <property type="entry name" value="PRK"/>
    <property type="match status" value="1"/>
</dbReference>
<sequence length="301" mass="32908">MLRMNFLFHSALIGVSSAFAPGRINSNSGGPSPTALFGLVDSLRGSIRYVRTGEEVDRSDPAAVSAAIYMNPAASKLSPEITVTWEPAVAKTIDDLAKVSNPSRPLMVGVVGIPGSGKSTSCDILADALGEEKTLVMPMDGYHYSLARLAKFPNADDAIYRRGASDTFDPEALARDLERIAHGDEPQVSIPGFDHAKGDPTEDQHTFDRSKHKIVICEGLYLLHDQDGWEHIQKFLDWTVFIEADIDNCIDRLKERNKCIPGYTPEEIEVRCDEVDRINALLAQRTAGKYGSQVVQSGATF</sequence>
<feature type="signal peptide" evidence="2">
    <location>
        <begin position="1"/>
        <end position="18"/>
    </location>
</feature>